<evidence type="ECO:0000313" key="5">
    <source>
        <dbReference type="Proteomes" id="UP000076761"/>
    </source>
</evidence>
<dbReference type="AlphaFoldDB" id="A0A165NMJ1"/>
<keyword evidence="2" id="KW-0812">Transmembrane</keyword>
<name>A0A165NMJ1_9AGAM</name>
<accession>A0A165NMJ1</accession>
<keyword evidence="2" id="KW-1133">Transmembrane helix</keyword>
<dbReference type="Pfam" id="PF20151">
    <property type="entry name" value="DUF6533"/>
    <property type="match status" value="1"/>
</dbReference>
<feature type="region of interest" description="Disordered" evidence="1">
    <location>
        <begin position="263"/>
        <end position="304"/>
    </location>
</feature>
<feature type="transmembrane region" description="Helical" evidence="2">
    <location>
        <begin position="27"/>
        <end position="49"/>
    </location>
</feature>
<feature type="domain" description="DUF6533" evidence="3">
    <location>
        <begin position="13"/>
        <end position="38"/>
    </location>
</feature>
<gene>
    <name evidence="4" type="ORF">NEOLEDRAFT_1151714</name>
</gene>
<reference evidence="4 5" key="1">
    <citation type="journal article" date="2016" name="Mol. Biol. Evol.">
        <title>Comparative Genomics of Early-Diverging Mushroom-Forming Fungi Provides Insights into the Origins of Lignocellulose Decay Capabilities.</title>
        <authorList>
            <person name="Nagy L.G."/>
            <person name="Riley R."/>
            <person name="Tritt A."/>
            <person name="Adam C."/>
            <person name="Daum C."/>
            <person name="Floudas D."/>
            <person name="Sun H."/>
            <person name="Yadav J.S."/>
            <person name="Pangilinan J."/>
            <person name="Larsson K.H."/>
            <person name="Matsuura K."/>
            <person name="Barry K."/>
            <person name="Labutti K."/>
            <person name="Kuo R."/>
            <person name="Ohm R.A."/>
            <person name="Bhattacharya S.S."/>
            <person name="Shirouzu T."/>
            <person name="Yoshinaga Y."/>
            <person name="Martin F.M."/>
            <person name="Grigoriev I.V."/>
            <person name="Hibbett D.S."/>
        </authorList>
    </citation>
    <scope>NUCLEOTIDE SEQUENCE [LARGE SCALE GENOMIC DNA]</scope>
    <source>
        <strain evidence="4 5">HHB14362 ss-1</strain>
    </source>
</reference>
<evidence type="ECO:0000313" key="4">
    <source>
        <dbReference type="EMBL" id="KZT19849.1"/>
    </source>
</evidence>
<evidence type="ECO:0000259" key="3">
    <source>
        <dbReference type="Pfam" id="PF20151"/>
    </source>
</evidence>
<keyword evidence="5" id="KW-1185">Reference proteome</keyword>
<dbReference type="OrthoDB" id="3057882at2759"/>
<dbReference type="InterPro" id="IPR045340">
    <property type="entry name" value="DUF6533"/>
</dbReference>
<dbReference type="EMBL" id="KV425631">
    <property type="protein sequence ID" value="KZT19849.1"/>
    <property type="molecule type" value="Genomic_DNA"/>
</dbReference>
<evidence type="ECO:0000256" key="2">
    <source>
        <dbReference type="SAM" id="Phobius"/>
    </source>
</evidence>
<proteinExistence type="predicted"/>
<feature type="transmembrane region" description="Helical" evidence="2">
    <location>
        <begin position="94"/>
        <end position="114"/>
    </location>
</feature>
<organism evidence="4 5">
    <name type="scientific">Neolentinus lepideus HHB14362 ss-1</name>
    <dbReference type="NCBI Taxonomy" id="1314782"/>
    <lineage>
        <taxon>Eukaryota</taxon>
        <taxon>Fungi</taxon>
        <taxon>Dikarya</taxon>
        <taxon>Basidiomycota</taxon>
        <taxon>Agaricomycotina</taxon>
        <taxon>Agaricomycetes</taxon>
        <taxon>Gloeophyllales</taxon>
        <taxon>Gloeophyllaceae</taxon>
        <taxon>Neolentinus</taxon>
    </lineage>
</organism>
<feature type="compositionally biased region" description="Basic and acidic residues" evidence="1">
    <location>
        <begin position="273"/>
        <end position="292"/>
    </location>
</feature>
<sequence>MPAFVASASNCIKEVKYIWGSRFRLSAILYIFCRYTLLANVLYLLAVAGKLHQRWAPNVATSRYRLDRHFQLQYMVQAVLTLRAYAVYSRNRIVLAYLGTLGAGCVALDITHVPGLRCVGSSTNELLSILMVVFEFSSAILTTTRSVQALKGNGLSWKEQKTGFFYLILEQGFAFIETNERCTKGRSAMLSGLLTARFVLHLRRWERNSDAVVSGGKSTPGNERNQELSEFEAVRRTMTSLVDEFGEDPVVRERHRDTLPVERDPVASQSIERQGRRSWREVHVGEGREEAGHGIGRMLNQHSE</sequence>
<evidence type="ECO:0000256" key="1">
    <source>
        <dbReference type="SAM" id="MobiDB-lite"/>
    </source>
</evidence>
<dbReference type="InParanoid" id="A0A165NMJ1"/>
<dbReference type="Proteomes" id="UP000076761">
    <property type="component" value="Unassembled WGS sequence"/>
</dbReference>
<protein>
    <recommendedName>
        <fullName evidence="3">DUF6533 domain-containing protein</fullName>
    </recommendedName>
</protein>
<keyword evidence="2" id="KW-0472">Membrane</keyword>